<dbReference type="Proteomes" id="UP000295134">
    <property type="component" value="Chromosome"/>
</dbReference>
<accession>A0A4P7KX40</accession>
<dbReference type="AlphaFoldDB" id="A0A4P7KX40"/>
<organism evidence="4 6">
    <name type="scientific">Arsenophonus nasoniae</name>
    <name type="common">son-killer infecting Nasonia vitripennis</name>
    <dbReference type="NCBI Taxonomy" id="638"/>
    <lineage>
        <taxon>Bacteria</taxon>
        <taxon>Pseudomonadati</taxon>
        <taxon>Pseudomonadota</taxon>
        <taxon>Gammaproteobacteria</taxon>
        <taxon>Enterobacterales</taxon>
        <taxon>Morganellaceae</taxon>
        <taxon>Arsenophonus</taxon>
    </lineage>
</organism>
<dbReference type="EMBL" id="CP038613">
    <property type="protein sequence ID" value="QBY44845.1"/>
    <property type="molecule type" value="Genomic_DNA"/>
</dbReference>
<reference evidence="4 6" key="1">
    <citation type="submission" date="2019-03" db="EMBL/GenBank/DDBJ databases">
        <title>Long-read sequencing reveals hyperdense prophage content in a complex bacterial symbiont genome.</title>
        <authorList>
            <person name="Frost C.L."/>
            <person name="Siozios S."/>
            <person name="Nadal-Jimenez P."/>
            <person name="Brockhurst M.A."/>
            <person name="King K.C."/>
            <person name="Darby A.C."/>
            <person name="Hurst G.D.D."/>
        </authorList>
    </citation>
    <scope>NUCLEOTIDE SEQUENCE [LARGE SCALE GENOMIC DNA]</scope>
    <source>
        <strain evidence="4 6">FIN</strain>
    </source>
</reference>
<evidence type="ECO:0000256" key="2">
    <source>
        <dbReference type="SAM" id="MobiDB-lite"/>
    </source>
</evidence>
<evidence type="ECO:0000313" key="6">
    <source>
        <dbReference type="Proteomes" id="UP000295134"/>
    </source>
</evidence>
<name>A0A4P7KX40_9GAMM</name>
<evidence type="ECO:0000256" key="1">
    <source>
        <dbReference type="SAM" id="Coils"/>
    </source>
</evidence>
<keyword evidence="3" id="KW-1133">Transmembrane helix</keyword>
<proteinExistence type="predicted"/>
<evidence type="ECO:0000313" key="5">
    <source>
        <dbReference type="EMBL" id="WGM05099.1"/>
    </source>
</evidence>
<dbReference type="Proteomes" id="UP001177592">
    <property type="component" value="Chromosome"/>
</dbReference>
<feature type="transmembrane region" description="Helical" evidence="3">
    <location>
        <begin position="6"/>
        <end position="27"/>
    </location>
</feature>
<evidence type="ECO:0000313" key="7">
    <source>
        <dbReference type="Proteomes" id="UP001177592"/>
    </source>
</evidence>
<evidence type="ECO:0000313" key="4">
    <source>
        <dbReference type="EMBL" id="QBY44845.1"/>
    </source>
</evidence>
<dbReference type="GeneID" id="96878356"/>
<evidence type="ECO:0000256" key="3">
    <source>
        <dbReference type="SAM" id="Phobius"/>
    </source>
</evidence>
<keyword evidence="7" id="KW-1185">Reference proteome</keyword>
<gene>
    <name evidence="4" type="ORF">ArsFIN_34320</name>
    <name evidence="5" type="ORF">QE258_16280</name>
</gene>
<keyword evidence="1" id="KW-0175">Coiled coil</keyword>
<feature type="compositionally biased region" description="Low complexity" evidence="2">
    <location>
        <begin position="141"/>
        <end position="155"/>
    </location>
</feature>
<feature type="region of interest" description="Disordered" evidence="2">
    <location>
        <begin position="141"/>
        <end position="171"/>
    </location>
</feature>
<keyword evidence="3" id="KW-0472">Membrane</keyword>
<dbReference type="RefSeq" id="WP_026824047.1">
    <property type="nucleotide sequence ID" value="NZ_CP038613.1"/>
</dbReference>
<keyword evidence="3" id="KW-0812">Transmembrane</keyword>
<feature type="coiled-coil region" evidence="1">
    <location>
        <begin position="50"/>
        <end position="109"/>
    </location>
</feature>
<reference evidence="5" key="2">
    <citation type="submission" date="2023-04" db="EMBL/GenBank/DDBJ databases">
        <title>Genome dynamics across the evolutionary transition to endosymbiosis.</title>
        <authorList>
            <person name="Siozios S."/>
            <person name="Nadal-Jimenez P."/>
            <person name="Azagi T."/>
            <person name="Sprong H."/>
            <person name="Frost C.L."/>
            <person name="Parratt S.R."/>
            <person name="Taylor G."/>
            <person name="Brettell L."/>
            <person name="Lew K.C."/>
            <person name="Croft L."/>
            <person name="King K.C."/>
            <person name="Brockhurst M.A."/>
            <person name="Hypsa V."/>
            <person name="Novakova E."/>
            <person name="Darby A.C."/>
            <person name="Hurst G.D.D."/>
        </authorList>
    </citation>
    <scope>NUCLEOTIDE SEQUENCE</scope>
    <source>
        <strain evidence="5">ANv_CAN</strain>
    </source>
</reference>
<dbReference type="KEGG" id="ans:ArsFIN_34320"/>
<sequence length="207" mass="22812">MFSVVSLKSLGGLLVMALLSGIWWHGYTQGERRATQRGDAKISQLRAAFAVQEKQRAEQTAQTLRVLQQRFERQVAVAHTSERNYLARVARINAKNRQLKRQIDDVTQRWQDEKGQPHAVSCVFTRGFVQHYNAALGVSDANDSGAAAAPSGAGNTTRDTASAGEPLRPSPVTQRDILANITDNGQQCQVWRAQVNGLLDYIEGLTP</sequence>
<protein>
    <submittedName>
        <fullName evidence="4">Uncharacterized protein</fullName>
    </submittedName>
</protein>
<dbReference type="EMBL" id="CP123523">
    <property type="protein sequence ID" value="WGM05099.1"/>
    <property type="molecule type" value="Genomic_DNA"/>
</dbReference>